<dbReference type="Pfam" id="PF00027">
    <property type="entry name" value="cNMP_binding"/>
    <property type="match status" value="1"/>
</dbReference>
<dbReference type="EMBL" id="BJUM01000006">
    <property type="protein sequence ID" value="GEK53898.1"/>
    <property type="molecule type" value="Genomic_DNA"/>
</dbReference>
<dbReference type="GO" id="GO:0003700">
    <property type="term" value="F:DNA-binding transcription factor activity"/>
    <property type="evidence" value="ECO:0007669"/>
    <property type="project" value="TreeGrafter"/>
</dbReference>
<organism evidence="6 7">
    <name type="scientific">Pseudoalteromonas espejiana</name>
    <dbReference type="NCBI Taxonomy" id="28107"/>
    <lineage>
        <taxon>Bacteria</taxon>
        <taxon>Pseudomonadati</taxon>
        <taxon>Pseudomonadota</taxon>
        <taxon>Gammaproteobacteria</taxon>
        <taxon>Alteromonadales</taxon>
        <taxon>Pseudoalteromonadaceae</taxon>
        <taxon>Pseudoalteromonas</taxon>
    </lineage>
</organism>
<dbReference type="CDD" id="cd00092">
    <property type="entry name" value="HTH_CRP"/>
    <property type="match status" value="1"/>
</dbReference>
<dbReference type="PROSITE" id="PS51063">
    <property type="entry name" value="HTH_CRP_2"/>
    <property type="match status" value="1"/>
</dbReference>
<dbReference type="InterPro" id="IPR014710">
    <property type="entry name" value="RmlC-like_jellyroll"/>
</dbReference>
<evidence type="ECO:0000313" key="7">
    <source>
        <dbReference type="Proteomes" id="UP000321419"/>
    </source>
</evidence>
<dbReference type="RefSeq" id="WP_089347918.1">
    <property type="nucleotide sequence ID" value="NZ_BJUM01000006.1"/>
</dbReference>
<proteinExistence type="predicted"/>
<dbReference type="GO" id="GO:0003677">
    <property type="term" value="F:DNA binding"/>
    <property type="evidence" value="ECO:0007669"/>
    <property type="project" value="UniProtKB-KW"/>
</dbReference>
<dbReference type="Pfam" id="PF13545">
    <property type="entry name" value="HTH_Crp_2"/>
    <property type="match status" value="1"/>
</dbReference>
<dbReference type="PANTHER" id="PTHR24567:SF74">
    <property type="entry name" value="HTH-TYPE TRANSCRIPTIONAL REGULATOR ARCR"/>
    <property type="match status" value="1"/>
</dbReference>
<evidence type="ECO:0000259" key="5">
    <source>
        <dbReference type="PROSITE" id="PS51063"/>
    </source>
</evidence>
<sequence>MSGLTKAQLNVITQGHWFCERDEYLKQFLLSNAKCLTLSAHQSLFLRGDKHNGIYAVLSGVMRISGVSNNGKEAVLSFIDASLWFGEVTLFDQGVRTHDVYAQTDVALCFIPQRALEQLLNQHPHYWQDFGQLLAQKLRVMFTTIEDHALLSADQRVAKRLLLLCAHLANAHGHTLNLSQQQLADMTYLTRQTANQILKKLASENLIELGYNKVTILNPNALKQLCYL</sequence>
<protein>
    <submittedName>
        <fullName evidence="6">Transcriptional regulator</fullName>
    </submittedName>
</protein>
<gene>
    <name evidence="6" type="ORF">PES01_07430</name>
</gene>
<dbReference type="Gene3D" id="2.60.120.10">
    <property type="entry name" value="Jelly Rolls"/>
    <property type="match status" value="1"/>
</dbReference>
<evidence type="ECO:0000256" key="2">
    <source>
        <dbReference type="ARBA" id="ARBA00023125"/>
    </source>
</evidence>
<dbReference type="SMART" id="SM00100">
    <property type="entry name" value="cNMP"/>
    <property type="match status" value="1"/>
</dbReference>
<accession>A0A510XS80</accession>
<dbReference type="InterPro" id="IPR036390">
    <property type="entry name" value="WH_DNA-bd_sf"/>
</dbReference>
<keyword evidence="7" id="KW-1185">Reference proteome</keyword>
<evidence type="ECO:0000256" key="1">
    <source>
        <dbReference type="ARBA" id="ARBA00023015"/>
    </source>
</evidence>
<name>A0A510XS80_9GAMM</name>
<feature type="domain" description="Cyclic nucleotide-binding" evidence="4">
    <location>
        <begin position="17"/>
        <end position="120"/>
    </location>
</feature>
<dbReference type="OrthoDB" id="6881322at2"/>
<dbReference type="PANTHER" id="PTHR24567">
    <property type="entry name" value="CRP FAMILY TRANSCRIPTIONAL REGULATORY PROTEIN"/>
    <property type="match status" value="1"/>
</dbReference>
<dbReference type="PROSITE" id="PS50042">
    <property type="entry name" value="CNMP_BINDING_3"/>
    <property type="match status" value="1"/>
</dbReference>
<dbReference type="SMART" id="SM00419">
    <property type="entry name" value="HTH_CRP"/>
    <property type="match status" value="1"/>
</dbReference>
<dbReference type="InterPro" id="IPR050397">
    <property type="entry name" value="Env_Response_Regulators"/>
</dbReference>
<dbReference type="AlphaFoldDB" id="A0A510XS80"/>
<dbReference type="Proteomes" id="UP000321419">
    <property type="component" value="Unassembled WGS sequence"/>
</dbReference>
<dbReference type="SUPFAM" id="SSF46785">
    <property type="entry name" value="Winged helix' DNA-binding domain"/>
    <property type="match status" value="1"/>
</dbReference>
<feature type="domain" description="HTH crp-type" evidence="5">
    <location>
        <begin position="151"/>
        <end position="220"/>
    </location>
</feature>
<evidence type="ECO:0000313" key="6">
    <source>
        <dbReference type="EMBL" id="GEK53898.1"/>
    </source>
</evidence>
<keyword evidence="3" id="KW-0804">Transcription</keyword>
<dbReference type="InterPro" id="IPR018490">
    <property type="entry name" value="cNMP-bd_dom_sf"/>
</dbReference>
<keyword evidence="1" id="KW-0805">Transcription regulation</keyword>
<evidence type="ECO:0000259" key="4">
    <source>
        <dbReference type="PROSITE" id="PS50042"/>
    </source>
</evidence>
<dbReference type="SUPFAM" id="SSF51206">
    <property type="entry name" value="cAMP-binding domain-like"/>
    <property type="match status" value="1"/>
</dbReference>
<comment type="caution">
    <text evidence="6">The sequence shown here is derived from an EMBL/GenBank/DDBJ whole genome shotgun (WGS) entry which is preliminary data.</text>
</comment>
<dbReference type="InterPro" id="IPR000595">
    <property type="entry name" value="cNMP-bd_dom"/>
</dbReference>
<evidence type="ECO:0000256" key="3">
    <source>
        <dbReference type="ARBA" id="ARBA00023163"/>
    </source>
</evidence>
<dbReference type="InterPro" id="IPR012318">
    <property type="entry name" value="HTH_CRP"/>
</dbReference>
<keyword evidence="2" id="KW-0238">DNA-binding</keyword>
<reference evidence="6 7" key="1">
    <citation type="submission" date="2019-07" db="EMBL/GenBank/DDBJ databases">
        <title>Whole genome shotgun sequence of Pseudoalteromonas espejiana NBRC 102222.</title>
        <authorList>
            <person name="Hosoyama A."/>
            <person name="Uohara A."/>
            <person name="Ohji S."/>
            <person name="Ichikawa N."/>
        </authorList>
    </citation>
    <scope>NUCLEOTIDE SEQUENCE [LARGE SCALE GENOMIC DNA]</scope>
    <source>
        <strain evidence="6 7">NBRC 102222</strain>
    </source>
</reference>
<dbReference type="CDD" id="cd00038">
    <property type="entry name" value="CAP_ED"/>
    <property type="match status" value="1"/>
</dbReference>
<dbReference type="GO" id="GO:0005829">
    <property type="term" value="C:cytosol"/>
    <property type="evidence" value="ECO:0007669"/>
    <property type="project" value="TreeGrafter"/>
</dbReference>